<evidence type="ECO:0000313" key="2">
    <source>
        <dbReference type="Proteomes" id="UP000321379"/>
    </source>
</evidence>
<protein>
    <submittedName>
        <fullName evidence="1">HEAT repeat domain-containing protein</fullName>
    </submittedName>
</protein>
<dbReference type="Pfam" id="PF13646">
    <property type="entry name" value="HEAT_2"/>
    <property type="match status" value="1"/>
</dbReference>
<name>A0A5C8UTM7_9MICO</name>
<dbReference type="RefSeq" id="WP_147782879.1">
    <property type="nucleotide sequence ID" value="NZ_VRMG01000005.1"/>
</dbReference>
<reference evidence="1 2" key="1">
    <citation type="submission" date="2019-08" db="EMBL/GenBank/DDBJ databases">
        <title>Bacterial whole genome sequence for Glaciihabitans sp. CHu50b-6-2.</title>
        <authorList>
            <person name="Jin L."/>
        </authorList>
    </citation>
    <scope>NUCLEOTIDE SEQUENCE [LARGE SCALE GENOMIC DNA]</scope>
    <source>
        <strain evidence="1 2">CHu50b-6-2</strain>
    </source>
</reference>
<gene>
    <name evidence="1" type="ORF">FVP33_06920</name>
</gene>
<accession>A0A5C8UTM7</accession>
<evidence type="ECO:0000313" key="1">
    <source>
        <dbReference type="EMBL" id="TXN31293.1"/>
    </source>
</evidence>
<dbReference type="SUPFAM" id="SSF48371">
    <property type="entry name" value="ARM repeat"/>
    <property type="match status" value="1"/>
</dbReference>
<dbReference type="AlphaFoldDB" id="A0A5C8UTM7"/>
<comment type="caution">
    <text evidence="1">The sequence shown here is derived from an EMBL/GenBank/DDBJ whole genome shotgun (WGS) entry which is preliminary data.</text>
</comment>
<dbReference type="PROSITE" id="PS50077">
    <property type="entry name" value="HEAT_REPEAT"/>
    <property type="match status" value="1"/>
</dbReference>
<keyword evidence="2" id="KW-1185">Reference proteome</keyword>
<sequence>MNNIDPASDVPLDDSPAHRIAVAVERFGEKNVAERAASLLRGGNEGEEFLLWVGGRHAQGVLDGAPPLYWPEVWGARALNYVWDDSCESAVIAGLSDRAWRVREMCARVCLGRKIGSSETLSPLLADENERVRIAGARAIAEVGDAENAPALTAMLRDPQKEVRRAAQQSLVRLAKRLDRPLA</sequence>
<dbReference type="Proteomes" id="UP000321379">
    <property type="component" value="Unassembled WGS sequence"/>
</dbReference>
<proteinExistence type="predicted"/>
<dbReference type="EMBL" id="VRMG01000005">
    <property type="protein sequence ID" value="TXN31293.1"/>
    <property type="molecule type" value="Genomic_DNA"/>
</dbReference>
<dbReference type="InterPro" id="IPR021133">
    <property type="entry name" value="HEAT_type_2"/>
</dbReference>
<organism evidence="1 2">
    <name type="scientific">Lacisediminihabitans profunda</name>
    <dbReference type="NCBI Taxonomy" id="2594790"/>
    <lineage>
        <taxon>Bacteria</taxon>
        <taxon>Bacillati</taxon>
        <taxon>Actinomycetota</taxon>
        <taxon>Actinomycetes</taxon>
        <taxon>Micrococcales</taxon>
        <taxon>Microbacteriaceae</taxon>
        <taxon>Lacisediminihabitans</taxon>
    </lineage>
</organism>
<dbReference type="InterPro" id="IPR016024">
    <property type="entry name" value="ARM-type_fold"/>
</dbReference>
<dbReference type="Gene3D" id="1.25.10.10">
    <property type="entry name" value="Leucine-rich Repeat Variant"/>
    <property type="match status" value="1"/>
</dbReference>
<dbReference type="InterPro" id="IPR011989">
    <property type="entry name" value="ARM-like"/>
</dbReference>